<comment type="caution">
    <text evidence="7">The sequence shown here is derived from an EMBL/GenBank/DDBJ whole genome shotgun (WGS) entry which is preliminary data.</text>
</comment>
<dbReference type="AlphaFoldDB" id="A0A1C0YBX8"/>
<keyword evidence="5" id="KW-0503">Monooxygenase</keyword>
<dbReference type="OrthoDB" id="9766816at2"/>
<organism evidence="7 8">
    <name type="scientific">Caryophanon tenue</name>
    <dbReference type="NCBI Taxonomy" id="33978"/>
    <lineage>
        <taxon>Bacteria</taxon>
        <taxon>Bacillati</taxon>
        <taxon>Bacillota</taxon>
        <taxon>Bacilli</taxon>
        <taxon>Bacillales</taxon>
        <taxon>Caryophanaceae</taxon>
        <taxon>Caryophanon</taxon>
    </lineage>
</organism>
<dbReference type="SUPFAM" id="SSF51905">
    <property type="entry name" value="FAD/NAD(P)-binding domain"/>
    <property type="match status" value="1"/>
</dbReference>
<dbReference type="PANTHER" id="PTHR13789:SF318">
    <property type="entry name" value="GERANYLGERANYL DIPHOSPHATE REDUCTASE"/>
    <property type="match status" value="1"/>
</dbReference>
<dbReference type="Gene3D" id="3.50.50.60">
    <property type="entry name" value="FAD/NAD(P)-binding domain"/>
    <property type="match status" value="1"/>
</dbReference>
<dbReference type="RefSeq" id="WP_066545939.1">
    <property type="nucleotide sequence ID" value="NZ_MASJ01000023.1"/>
</dbReference>
<evidence type="ECO:0000313" key="8">
    <source>
        <dbReference type="Proteomes" id="UP000093199"/>
    </source>
</evidence>
<dbReference type="STRING" id="33978.A6M13_03655"/>
<reference evidence="7 8" key="1">
    <citation type="submission" date="2016-07" db="EMBL/GenBank/DDBJ databases">
        <title>Caryophanon tenue genome sequencing.</title>
        <authorList>
            <person name="Verma A."/>
            <person name="Pal Y."/>
            <person name="Krishnamurthi S."/>
        </authorList>
    </citation>
    <scope>NUCLEOTIDE SEQUENCE [LARGE SCALE GENOMIC DNA]</scope>
    <source>
        <strain evidence="7 8">DSM 14152</strain>
    </source>
</reference>
<dbReference type="GO" id="GO:0071949">
    <property type="term" value="F:FAD binding"/>
    <property type="evidence" value="ECO:0007669"/>
    <property type="project" value="InterPro"/>
</dbReference>
<dbReference type="PRINTS" id="PR00420">
    <property type="entry name" value="RNGMNOXGNASE"/>
</dbReference>
<keyword evidence="8" id="KW-1185">Reference proteome</keyword>
<dbReference type="InterPro" id="IPR050493">
    <property type="entry name" value="FAD-dep_Monooxygenase_BioMet"/>
</dbReference>
<dbReference type="PANTHER" id="PTHR13789">
    <property type="entry name" value="MONOOXYGENASE"/>
    <property type="match status" value="1"/>
</dbReference>
<proteinExistence type="predicted"/>
<keyword evidence="2" id="KW-0285">Flavoprotein</keyword>
<evidence type="ECO:0000256" key="2">
    <source>
        <dbReference type="ARBA" id="ARBA00022630"/>
    </source>
</evidence>
<keyword evidence="3" id="KW-0274">FAD</keyword>
<evidence type="ECO:0000256" key="1">
    <source>
        <dbReference type="ARBA" id="ARBA00001974"/>
    </source>
</evidence>
<evidence type="ECO:0000256" key="5">
    <source>
        <dbReference type="ARBA" id="ARBA00023033"/>
    </source>
</evidence>
<comment type="cofactor">
    <cofactor evidence="1">
        <name>FAD</name>
        <dbReference type="ChEBI" id="CHEBI:57692"/>
    </cofactor>
</comment>
<accession>A0A1C0YBX8</accession>
<evidence type="ECO:0000259" key="6">
    <source>
        <dbReference type="Pfam" id="PF01494"/>
    </source>
</evidence>
<dbReference type="SUPFAM" id="SSF54373">
    <property type="entry name" value="FAD-linked reductases, C-terminal domain"/>
    <property type="match status" value="1"/>
</dbReference>
<evidence type="ECO:0000313" key="7">
    <source>
        <dbReference type="EMBL" id="OCS84682.1"/>
    </source>
</evidence>
<sequence>MEQLSNVIVVGGGIGGLAAALAITKKTDKTVAVLEQAPQFGEVGAGIQLAPNALHVLDQLGVKEEVLKAAVLPKRLVLKDVYTAKELAVLDLTEDFQAHFGQPYIVLHRSDLHRSLYEACQANGNITFLNNQVVQKVEQQDGSVSVVNQNGESFSAEAVIGADGLKSNIRKHFSQDEPICSEYVAYRGTIPMEEMSATGDVELDDVIMWIGPNLHLVQYPVRRGELYNQVVVFKTYDYKPEGDWGTPEEMAKRFEGAHPLVERALEFISTQFRWPMFDRLPIENWTDGNVTLLGDAAHPMLQYLAQGAAQALEDSLVLAESLQDASSYNEAFVAYQQERQPRTANVQTSARKWGEILHAEDDITTLLRNTIFAQHTAKSYEVADFLYSYFNKRQEKVNA</sequence>
<dbReference type="InterPro" id="IPR002938">
    <property type="entry name" value="FAD-bd"/>
</dbReference>
<dbReference type="EMBL" id="MASJ01000023">
    <property type="protein sequence ID" value="OCS84682.1"/>
    <property type="molecule type" value="Genomic_DNA"/>
</dbReference>
<feature type="domain" description="FAD-binding" evidence="6">
    <location>
        <begin position="6"/>
        <end position="346"/>
    </location>
</feature>
<dbReference type="GO" id="GO:0004497">
    <property type="term" value="F:monooxygenase activity"/>
    <property type="evidence" value="ECO:0007669"/>
    <property type="project" value="UniProtKB-KW"/>
</dbReference>
<evidence type="ECO:0000256" key="3">
    <source>
        <dbReference type="ARBA" id="ARBA00022827"/>
    </source>
</evidence>
<keyword evidence="4" id="KW-0560">Oxidoreductase</keyword>
<dbReference type="InterPro" id="IPR036188">
    <property type="entry name" value="FAD/NAD-bd_sf"/>
</dbReference>
<evidence type="ECO:0000256" key="4">
    <source>
        <dbReference type="ARBA" id="ARBA00023002"/>
    </source>
</evidence>
<protein>
    <submittedName>
        <fullName evidence="7">3-hydroxybenzoate 6-hydroxylase</fullName>
    </submittedName>
</protein>
<name>A0A1C0YBX8_9BACL</name>
<dbReference type="Proteomes" id="UP000093199">
    <property type="component" value="Unassembled WGS sequence"/>
</dbReference>
<gene>
    <name evidence="7" type="ORF">A6M13_03655</name>
</gene>
<dbReference type="Pfam" id="PF01494">
    <property type="entry name" value="FAD_binding_3"/>
    <property type="match status" value="1"/>
</dbReference>